<feature type="domain" description="Transposase IS204/IS1001/IS1096/IS1165 DDE" evidence="1">
    <location>
        <begin position="2"/>
        <end position="116"/>
    </location>
</feature>
<proteinExistence type="predicted"/>
<keyword evidence="3" id="KW-1185">Reference proteome</keyword>
<dbReference type="Pfam" id="PF01610">
    <property type="entry name" value="DDE_Tnp_ISL3"/>
    <property type="match status" value="1"/>
</dbReference>
<dbReference type="RefSeq" id="WP_346118903.1">
    <property type="nucleotide sequence ID" value="NZ_BAAAXC010000006.1"/>
</dbReference>
<dbReference type="PANTHER" id="PTHR33498">
    <property type="entry name" value="TRANSPOSASE FOR INSERTION SEQUENCE ELEMENT IS1557"/>
    <property type="match status" value="1"/>
</dbReference>
<dbReference type="InterPro" id="IPR002560">
    <property type="entry name" value="Transposase_DDE"/>
</dbReference>
<protein>
    <submittedName>
        <fullName evidence="2">Transposase</fullName>
    </submittedName>
</protein>
<organism evidence="2 3">
    <name type="scientific">Nonomuraea roseola</name>
    <dbReference type="NCBI Taxonomy" id="46179"/>
    <lineage>
        <taxon>Bacteria</taxon>
        <taxon>Bacillati</taxon>
        <taxon>Actinomycetota</taxon>
        <taxon>Actinomycetes</taxon>
        <taxon>Streptosporangiales</taxon>
        <taxon>Streptosporangiaceae</taxon>
        <taxon>Nonomuraea</taxon>
    </lineage>
</organism>
<dbReference type="Proteomes" id="UP001589646">
    <property type="component" value="Unassembled WGS sequence"/>
</dbReference>
<dbReference type="PANTHER" id="PTHR33498:SF1">
    <property type="entry name" value="TRANSPOSASE FOR INSERTION SEQUENCE ELEMENT IS1557"/>
    <property type="match status" value="1"/>
</dbReference>
<gene>
    <name evidence="2" type="ORF">ACFFRN_11365</name>
</gene>
<comment type="caution">
    <text evidence="2">The sequence shown here is derived from an EMBL/GenBank/DDBJ whole genome shotgun (WGS) entry which is preliminary data.</text>
</comment>
<dbReference type="EMBL" id="JBHMCE010000003">
    <property type="protein sequence ID" value="MFB9527211.1"/>
    <property type="molecule type" value="Genomic_DNA"/>
</dbReference>
<dbReference type="InterPro" id="IPR047951">
    <property type="entry name" value="Transpos_ISL3"/>
</dbReference>
<evidence type="ECO:0000313" key="3">
    <source>
        <dbReference type="Proteomes" id="UP001589646"/>
    </source>
</evidence>
<evidence type="ECO:0000259" key="1">
    <source>
        <dbReference type="Pfam" id="PF01610"/>
    </source>
</evidence>
<accession>A0ABV5PVG1</accession>
<reference evidence="2 3" key="1">
    <citation type="submission" date="2024-09" db="EMBL/GenBank/DDBJ databases">
        <authorList>
            <person name="Sun Q."/>
            <person name="Mori K."/>
        </authorList>
    </citation>
    <scope>NUCLEOTIDE SEQUENCE [LARGE SCALE GENOMIC DNA]</scope>
    <source>
        <strain evidence="2 3">JCM 3323</strain>
    </source>
</reference>
<name>A0ABV5PVG1_9ACTN</name>
<evidence type="ECO:0000313" key="2">
    <source>
        <dbReference type="EMBL" id="MFB9527211.1"/>
    </source>
</evidence>
<sequence>MTRPDRLDPDDQARLEHILDRCPGLADTTRHVRSFATMMTNRNGHLIDDWITAAEAGASPHLDAFATGLRRDHDAVQAGLTLPHSSGAVEGTVNKIKSLKRQMFGRANFDLLRARVLLYS</sequence>